<evidence type="ECO:0008006" key="4">
    <source>
        <dbReference type="Google" id="ProtNLM"/>
    </source>
</evidence>
<feature type="signal peptide" evidence="1">
    <location>
        <begin position="1"/>
        <end position="22"/>
    </location>
</feature>
<keyword evidence="1" id="KW-0732">Signal</keyword>
<protein>
    <recommendedName>
        <fullName evidence="4">Coagulation factor 5/8 type domain-containing protein</fullName>
    </recommendedName>
</protein>
<accession>A0AAN7C7G3</accession>
<keyword evidence="3" id="KW-1185">Reference proteome</keyword>
<dbReference type="AlphaFoldDB" id="A0AAN7C7G3"/>
<reference evidence="2" key="1">
    <citation type="journal article" date="2023" name="Mol. Phylogenet. Evol.">
        <title>Genome-scale phylogeny and comparative genomics of the fungal order Sordariales.</title>
        <authorList>
            <person name="Hensen N."/>
            <person name="Bonometti L."/>
            <person name="Westerberg I."/>
            <person name="Brannstrom I.O."/>
            <person name="Guillou S."/>
            <person name="Cros-Aarteil S."/>
            <person name="Calhoun S."/>
            <person name="Haridas S."/>
            <person name="Kuo A."/>
            <person name="Mondo S."/>
            <person name="Pangilinan J."/>
            <person name="Riley R."/>
            <person name="LaButti K."/>
            <person name="Andreopoulos B."/>
            <person name="Lipzen A."/>
            <person name="Chen C."/>
            <person name="Yan M."/>
            <person name="Daum C."/>
            <person name="Ng V."/>
            <person name="Clum A."/>
            <person name="Steindorff A."/>
            <person name="Ohm R.A."/>
            <person name="Martin F."/>
            <person name="Silar P."/>
            <person name="Natvig D.O."/>
            <person name="Lalanne C."/>
            <person name="Gautier V."/>
            <person name="Ament-Velasquez S.L."/>
            <person name="Kruys A."/>
            <person name="Hutchinson M.I."/>
            <person name="Powell A.J."/>
            <person name="Barry K."/>
            <person name="Miller A.N."/>
            <person name="Grigoriev I.V."/>
            <person name="Debuchy R."/>
            <person name="Gladieux P."/>
            <person name="Hiltunen Thoren M."/>
            <person name="Johannesson H."/>
        </authorList>
    </citation>
    <scope>NUCLEOTIDE SEQUENCE</scope>
    <source>
        <strain evidence="2">CBS 532.94</strain>
    </source>
</reference>
<reference evidence="2" key="2">
    <citation type="submission" date="2023-05" db="EMBL/GenBank/DDBJ databases">
        <authorList>
            <consortium name="Lawrence Berkeley National Laboratory"/>
            <person name="Steindorff A."/>
            <person name="Hensen N."/>
            <person name="Bonometti L."/>
            <person name="Westerberg I."/>
            <person name="Brannstrom I.O."/>
            <person name="Guillou S."/>
            <person name="Cros-Aarteil S."/>
            <person name="Calhoun S."/>
            <person name="Haridas S."/>
            <person name="Kuo A."/>
            <person name="Mondo S."/>
            <person name="Pangilinan J."/>
            <person name="Riley R."/>
            <person name="Labutti K."/>
            <person name="Andreopoulos B."/>
            <person name="Lipzen A."/>
            <person name="Chen C."/>
            <person name="Yanf M."/>
            <person name="Daum C."/>
            <person name="Ng V."/>
            <person name="Clum A."/>
            <person name="Ohm R."/>
            <person name="Martin F."/>
            <person name="Silar P."/>
            <person name="Natvig D."/>
            <person name="Lalanne C."/>
            <person name="Gautier V."/>
            <person name="Ament-Velasquez S.L."/>
            <person name="Kruys A."/>
            <person name="Hutchinson M.I."/>
            <person name="Powell A.J."/>
            <person name="Barry K."/>
            <person name="Miller A.N."/>
            <person name="Grigoriev I.V."/>
            <person name="Debuchy R."/>
            <person name="Gladieux P."/>
            <person name="Thoren M.H."/>
            <person name="Johannesson H."/>
        </authorList>
    </citation>
    <scope>NUCLEOTIDE SEQUENCE</scope>
    <source>
        <strain evidence="2">CBS 532.94</strain>
    </source>
</reference>
<name>A0AAN7C7G3_9PEZI</name>
<feature type="chain" id="PRO_5042904950" description="Coagulation factor 5/8 type domain-containing protein" evidence="1">
    <location>
        <begin position="23"/>
        <end position="295"/>
    </location>
</feature>
<gene>
    <name evidence="2" type="ORF">C8A03DRAFT_35225</name>
</gene>
<dbReference type="EMBL" id="MU860169">
    <property type="protein sequence ID" value="KAK4236841.1"/>
    <property type="molecule type" value="Genomic_DNA"/>
</dbReference>
<proteinExistence type="predicted"/>
<sequence>MIFHTLARALLLELLLFQHVFTAGIRSIFLFKDVMKSNTTALKTSGFNSLIIFGVGILDNGDIMYYSNTPGSKDVLVASNGAYVGGDALAAKVRSFKADPNTTGVQRVEISMNAQHVRALMTSPGSGSDTPLYRNFAALKAAWDLDAVNNDDESLYDVASTVAFAKMLGKIGYKYTIAPYTNIRFWAAVKQQLNSGLAEPDLLLDRVYLQCYDGGASNDPGSWQSSLGMKVVPLLWVVNDSKPSYGTTAAQARSKFSAWYQRYALAGGGYWNDYDIEKMGLSYREYGDVLSTVFP</sequence>
<evidence type="ECO:0000313" key="3">
    <source>
        <dbReference type="Proteomes" id="UP001303760"/>
    </source>
</evidence>
<organism evidence="2 3">
    <name type="scientific">Achaetomium macrosporum</name>
    <dbReference type="NCBI Taxonomy" id="79813"/>
    <lineage>
        <taxon>Eukaryota</taxon>
        <taxon>Fungi</taxon>
        <taxon>Dikarya</taxon>
        <taxon>Ascomycota</taxon>
        <taxon>Pezizomycotina</taxon>
        <taxon>Sordariomycetes</taxon>
        <taxon>Sordariomycetidae</taxon>
        <taxon>Sordariales</taxon>
        <taxon>Chaetomiaceae</taxon>
        <taxon>Achaetomium</taxon>
    </lineage>
</organism>
<comment type="caution">
    <text evidence="2">The sequence shown here is derived from an EMBL/GenBank/DDBJ whole genome shotgun (WGS) entry which is preliminary data.</text>
</comment>
<dbReference type="Proteomes" id="UP001303760">
    <property type="component" value="Unassembled WGS sequence"/>
</dbReference>
<evidence type="ECO:0000256" key="1">
    <source>
        <dbReference type="SAM" id="SignalP"/>
    </source>
</evidence>
<evidence type="ECO:0000313" key="2">
    <source>
        <dbReference type="EMBL" id="KAK4236841.1"/>
    </source>
</evidence>